<evidence type="ECO:0000259" key="2">
    <source>
        <dbReference type="Pfam" id="PF07859"/>
    </source>
</evidence>
<protein>
    <recommendedName>
        <fullName evidence="2">Alpha/beta hydrolase fold-3 domain-containing protein</fullName>
    </recommendedName>
</protein>
<dbReference type="AlphaFoldDB" id="A0ABD3QVI3"/>
<evidence type="ECO:0000313" key="4">
    <source>
        <dbReference type="Proteomes" id="UP001516023"/>
    </source>
</evidence>
<dbReference type="EMBL" id="JABMIG020000008">
    <property type="protein sequence ID" value="KAL3804414.1"/>
    <property type="molecule type" value="Genomic_DNA"/>
</dbReference>
<proteinExistence type="predicted"/>
<dbReference type="Gene3D" id="3.40.50.1820">
    <property type="entry name" value="alpha/beta hydrolase"/>
    <property type="match status" value="1"/>
</dbReference>
<name>A0ABD3QVI3_9STRA</name>
<dbReference type="SUPFAM" id="SSF53474">
    <property type="entry name" value="alpha/beta-Hydrolases"/>
    <property type="match status" value="1"/>
</dbReference>
<dbReference type="InterPro" id="IPR029058">
    <property type="entry name" value="AB_hydrolase_fold"/>
</dbReference>
<gene>
    <name evidence="3" type="ORF">HJC23_011342</name>
</gene>
<keyword evidence="4" id="KW-1185">Reference proteome</keyword>
<feature type="domain" description="Alpha/beta hydrolase fold-3" evidence="2">
    <location>
        <begin position="145"/>
        <end position="363"/>
    </location>
</feature>
<keyword evidence="1" id="KW-0378">Hydrolase</keyword>
<dbReference type="PANTHER" id="PTHR48081">
    <property type="entry name" value="AB HYDROLASE SUPERFAMILY PROTEIN C4A8.06C"/>
    <property type="match status" value="1"/>
</dbReference>
<evidence type="ECO:0000313" key="3">
    <source>
        <dbReference type="EMBL" id="KAL3804414.1"/>
    </source>
</evidence>
<dbReference type="PANTHER" id="PTHR48081:SF3">
    <property type="entry name" value="ALPHA_BETA HYDROLASE FOLD-3 DOMAIN-CONTAINING PROTEIN"/>
    <property type="match status" value="1"/>
</dbReference>
<evidence type="ECO:0000256" key="1">
    <source>
        <dbReference type="ARBA" id="ARBA00022801"/>
    </source>
</evidence>
<sequence>MSTKSAFAANAASHGHGRIWIYRPVNAPTLPFPSTLSSLQGLSSVQMCPLPKKTASMAPEKRLYNLFPSGQRPADSLLKIHNLKADFYREQFNQRVPKNDADARIEKRSVGSTRGLREVDVTIYFPEAKNSTEENETSILDGICLHVHGGGWLWGDSCHQVAHRCLEMARRLNVAVVSVDYSLLCADNASFNPVADVVTALKWIEDNGATELGTDQAFVASGESSGAHLLLLAMLHRRDERKHESRLQSLWRCLNLVYGVYDLSGTPSVSHDSETSSPLCGNELLWLYDLYCKRVANKDCSQSDRKNPYLSPLYADLSALPPALVTVGTADPLLDDSLLLASKYNAYGNDLEVVVIEDGEHGIGHFGVQENETAGNLARDYTIRFMNRYLEKHHRLT</sequence>
<dbReference type="InterPro" id="IPR013094">
    <property type="entry name" value="AB_hydrolase_3"/>
</dbReference>
<reference evidence="3 4" key="1">
    <citation type="journal article" date="2020" name="G3 (Bethesda)">
        <title>Improved Reference Genome for Cyclotella cryptica CCMP332, a Model for Cell Wall Morphogenesis, Salinity Adaptation, and Lipid Production in Diatoms (Bacillariophyta).</title>
        <authorList>
            <person name="Roberts W.R."/>
            <person name="Downey K.M."/>
            <person name="Ruck E.C."/>
            <person name="Traller J.C."/>
            <person name="Alverson A.J."/>
        </authorList>
    </citation>
    <scope>NUCLEOTIDE SEQUENCE [LARGE SCALE GENOMIC DNA]</scope>
    <source>
        <strain evidence="3 4">CCMP332</strain>
    </source>
</reference>
<accession>A0ABD3QVI3</accession>
<dbReference type="Pfam" id="PF07859">
    <property type="entry name" value="Abhydrolase_3"/>
    <property type="match status" value="1"/>
</dbReference>
<dbReference type="GO" id="GO:0016787">
    <property type="term" value="F:hydrolase activity"/>
    <property type="evidence" value="ECO:0007669"/>
    <property type="project" value="UniProtKB-KW"/>
</dbReference>
<organism evidence="3 4">
    <name type="scientific">Cyclotella cryptica</name>
    <dbReference type="NCBI Taxonomy" id="29204"/>
    <lineage>
        <taxon>Eukaryota</taxon>
        <taxon>Sar</taxon>
        <taxon>Stramenopiles</taxon>
        <taxon>Ochrophyta</taxon>
        <taxon>Bacillariophyta</taxon>
        <taxon>Coscinodiscophyceae</taxon>
        <taxon>Thalassiosirophycidae</taxon>
        <taxon>Stephanodiscales</taxon>
        <taxon>Stephanodiscaceae</taxon>
        <taxon>Cyclotella</taxon>
    </lineage>
</organism>
<dbReference type="InterPro" id="IPR050300">
    <property type="entry name" value="GDXG_lipolytic_enzyme"/>
</dbReference>
<dbReference type="Proteomes" id="UP001516023">
    <property type="component" value="Unassembled WGS sequence"/>
</dbReference>
<comment type="caution">
    <text evidence="3">The sequence shown here is derived from an EMBL/GenBank/DDBJ whole genome shotgun (WGS) entry which is preliminary data.</text>
</comment>